<dbReference type="AlphaFoldDB" id="A0A7H0GHP3"/>
<evidence type="ECO:0000256" key="6">
    <source>
        <dbReference type="ARBA" id="ARBA00022989"/>
    </source>
</evidence>
<dbReference type="InterPro" id="IPR043604">
    <property type="entry name" value="DUF883_N"/>
</dbReference>
<evidence type="ECO:0000256" key="3">
    <source>
        <dbReference type="ARBA" id="ARBA00022475"/>
    </source>
</evidence>
<evidence type="ECO:0000259" key="8">
    <source>
        <dbReference type="Pfam" id="PF05957"/>
    </source>
</evidence>
<evidence type="ECO:0000313" key="10">
    <source>
        <dbReference type="EMBL" id="QNP47809.1"/>
    </source>
</evidence>
<feature type="domain" description="DUF883" evidence="8">
    <location>
        <begin position="12"/>
        <end position="60"/>
    </location>
</feature>
<evidence type="ECO:0000256" key="4">
    <source>
        <dbReference type="ARBA" id="ARBA00022519"/>
    </source>
</evidence>
<name>A0A7H0GHP3_9BURK</name>
<keyword evidence="11" id="KW-1185">Reference proteome</keyword>
<evidence type="ECO:0000256" key="1">
    <source>
        <dbReference type="ARBA" id="ARBA00004377"/>
    </source>
</evidence>
<gene>
    <name evidence="10" type="ORF">H9K75_16825</name>
</gene>
<evidence type="ECO:0000256" key="5">
    <source>
        <dbReference type="ARBA" id="ARBA00022692"/>
    </source>
</evidence>
<proteinExistence type="inferred from homology"/>
<keyword evidence="5" id="KW-0812">Transmembrane</keyword>
<protein>
    <submittedName>
        <fullName evidence="10">DUF883 domain-containing protein</fullName>
    </submittedName>
</protein>
<dbReference type="InterPro" id="IPR010279">
    <property type="entry name" value="YqjD/ElaB"/>
</dbReference>
<evidence type="ECO:0000256" key="7">
    <source>
        <dbReference type="ARBA" id="ARBA00023136"/>
    </source>
</evidence>
<keyword evidence="4" id="KW-0997">Cell inner membrane</keyword>
<keyword evidence="7" id="KW-0472">Membrane</keyword>
<dbReference type="GO" id="GO:0043022">
    <property type="term" value="F:ribosome binding"/>
    <property type="evidence" value="ECO:0007669"/>
    <property type="project" value="InterPro"/>
</dbReference>
<dbReference type="InterPro" id="IPR043605">
    <property type="entry name" value="DUF883_C"/>
</dbReference>
<evidence type="ECO:0000256" key="2">
    <source>
        <dbReference type="ARBA" id="ARBA00010423"/>
    </source>
</evidence>
<dbReference type="GO" id="GO:0005886">
    <property type="term" value="C:plasma membrane"/>
    <property type="evidence" value="ECO:0007669"/>
    <property type="project" value="UniProtKB-SubCell"/>
</dbReference>
<dbReference type="EMBL" id="CP060783">
    <property type="protein sequence ID" value="QNP47809.1"/>
    <property type="molecule type" value="Genomic_DNA"/>
</dbReference>
<organism evidence="10 11">
    <name type="scientific">Diaphorobacter aerolatus</name>
    <dbReference type="NCBI Taxonomy" id="1288495"/>
    <lineage>
        <taxon>Bacteria</taxon>
        <taxon>Pseudomonadati</taxon>
        <taxon>Pseudomonadota</taxon>
        <taxon>Betaproteobacteria</taxon>
        <taxon>Burkholderiales</taxon>
        <taxon>Comamonadaceae</taxon>
        <taxon>Diaphorobacter</taxon>
    </lineage>
</organism>
<dbReference type="PANTHER" id="PTHR35893:SF3">
    <property type="entry name" value="INNER MEMBRANE PROTEIN"/>
    <property type="match status" value="1"/>
</dbReference>
<comment type="subcellular location">
    <subcellularLocation>
        <location evidence="1">Cell inner membrane</location>
        <topology evidence="1">Single-pass membrane protein</topology>
    </subcellularLocation>
</comment>
<dbReference type="Proteomes" id="UP000516028">
    <property type="component" value="Chromosome"/>
</dbReference>
<comment type="similarity">
    <text evidence="2">Belongs to the ElaB/YgaM/YqjD family.</text>
</comment>
<dbReference type="PANTHER" id="PTHR35893">
    <property type="entry name" value="INNER MEMBRANE PROTEIN-RELATED"/>
    <property type="match status" value="1"/>
</dbReference>
<keyword evidence="3" id="KW-1003">Cell membrane</keyword>
<evidence type="ECO:0000313" key="11">
    <source>
        <dbReference type="Proteomes" id="UP000516028"/>
    </source>
</evidence>
<dbReference type="Pfam" id="PF19029">
    <property type="entry name" value="DUF883_C"/>
    <property type="match status" value="1"/>
</dbReference>
<feature type="domain" description="DUF883" evidence="9">
    <location>
        <begin position="73"/>
        <end position="102"/>
    </location>
</feature>
<accession>A0A7H0GHP3</accession>
<dbReference type="KEGG" id="daer:H9K75_16825"/>
<evidence type="ECO:0000259" key="9">
    <source>
        <dbReference type="Pfam" id="PF19029"/>
    </source>
</evidence>
<sequence>MLFSSRKPRSALSDLENFVNDLSGLLSSKDLDNVPKIADLRARLDSRLTDARDALVDISDQAAQRTREVAKAADTYAHEEPWRVVTGAVAAGVLIGYCLSRR</sequence>
<dbReference type="Pfam" id="PF05957">
    <property type="entry name" value="DUF883"/>
    <property type="match status" value="1"/>
</dbReference>
<keyword evidence="6" id="KW-1133">Transmembrane helix</keyword>
<reference evidence="10 11" key="1">
    <citation type="submission" date="2020-08" db="EMBL/GenBank/DDBJ databases">
        <title>Genome sequence of Diaphorobacter aerolatus KACC 16536T.</title>
        <authorList>
            <person name="Hyun D.-W."/>
            <person name="Bae J.-W."/>
        </authorList>
    </citation>
    <scope>NUCLEOTIDE SEQUENCE [LARGE SCALE GENOMIC DNA]</scope>
    <source>
        <strain evidence="10 11">KACC 16536</strain>
    </source>
</reference>